<reference evidence="2 3" key="1">
    <citation type="journal article" date="2020" name="Nat. Commun.">
        <title>Genome of Tripterygium wilfordii and identification of cytochrome P450 involved in triptolide biosynthesis.</title>
        <authorList>
            <person name="Tu L."/>
            <person name="Su P."/>
            <person name="Zhang Z."/>
            <person name="Gao L."/>
            <person name="Wang J."/>
            <person name="Hu T."/>
            <person name="Zhou J."/>
            <person name="Zhang Y."/>
            <person name="Zhao Y."/>
            <person name="Liu Y."/>
            <person name="Song Y."/>
            <person name="Tong Y."/>
            <person name="Lu Y."/>
            <person name="Yang J."/>
            <person name="Xu C."/>
            <person name="Jia M."/>
            <person name="Peters R.J."/>
            <person name="Huang L."/>
            <person name="Gao W."/>
        </authorList>
    </citation>
    <scope>NUCLEOTIDE SEQUENCE [LARGE SCALE GENOMIC DNA]</scope>
    <source>
        <strain evidence="3">cv. XIE 37</strain>
        <tissue evidence="2">Leaf</tissue>
    </source>
</reference>
<dbReference type="InParanoid" id="A0A7J7DCK4"/>
<comment type="caution">
    <text evidence="2">The sequence shown here is derived from an EMBL/GenBank/DDBJ whole genome shotgun (WGS) entry which is preliminary data.</text>
</comment>
<name>A0A7J7DCK4_TRIWF</name>
<protein>
    <submittedName>
        <fullName evidence="2">Protein MEI2-like 2</fullName>
    </submittedName>
</protein>
<accession>A0A7J7DCK4</accession>
<evidence type="ECO:0000313" key="2">
    <source>
        <dbReference type="EMBL" id="KAF5744034.1"/>
    </source>
</evidence>
<organism evidence="2 3">
    <name type="scientific">Tripterygium wilfordii</name>
    <name type="common">Thunder God vine</name>
    <dbReference type="NCBI Taxonomy" id="458696"/>
    <lineage>
        <taxon>Eukaryota</taxon>
        <taxon>Viridiplantae</taxon>
        <taxon>Streptophyta</taxon>
        <taxon>Embryophyta</taxon>
        <taxon>Tracheophyta</taxon>
        <taxon>Spermatophyta</taxon>
        <taxon>Magnoliopsida</taxon>
        <taxon>eudicotyledons</taxon>
        <taxon>Gunneridae</taxon>
        <taxon>Pentapetalae</taxon>
        <taxon>rosids</taxon>
        <taxon>fabids</taxon>
        <taxon>Celastrales</taxon>
        <taxon>Celastraceae</taxon>
        <taxon>Tripterygium</taxon>
    </lineage>
</organism>
<keyword evidence="3" id="KW-1185">Reference proteome</keyword>
<dbReference type="EMBL" id="JAAARO010000008">
    <property type="protein sequence ID" value="KAF5744034.1"/>
    <property type="molecule type" value="Genomic_DNA"/>
</dbReference>
<keyword evidence="1" id="KW-1133">Transmembrane helix</keyword>
<evidence type="ECO:0000256" key="1">
    <source>
        <dbReference type="SAM" id="Phobius"/>
    </source>
</evidence>
<dbReference type="Proteomes" id="UP000593562">
    <property type="component" value="Unassembled WGS sequence"/>
</dbReference>
<keyword evidence="1" id="KW-0812">Transmembrane</keyword>
<proteinExistence type="predicted"/>
<feature type="transmembrane region" description="Helical" evidence="1">
    <location>
        <begin position="6"/>
        <end position="26"/>
    </location>
</feature>
<sequence length="214" mass="23598">MKTSKLVLEFARLPLRVFVYFFIFLFRVSTWMDQNSKDSISGWSISPFANMEKVNSTVWEIPHKPMAYQASNDASLFSSSLPVLPHEKLNFTDSEDHGQSLDDSSPNLGKLNVEAEGKDELEAVEHNAIGNLLPDDEEELLAGIMDDFDFNGLPSQLEDLEEYDLFGSGGGMELDFEAQQKLSIDMSKLNISDGLSTNGIGNYTLSNGVGSVSG</sequence>
<evidence type="ECO:0000313" key="3">
    <source>
        <dbReference type="Proteomes" id="UP000593562"/>
    </source>
</evidence>
<dbReference type="AlphaFoldDB" id="A0A7J7DCK4"/>
<gene>
    <name evidence="2" type="ORF">HS088_TW08G00625</name>
</gene>
<keyword evidence="1" id="KW-0472">Membrane</keyword>